<protein>
    <submittedName>
        <fullName evidence="2">Uncharacterized protein</fullName>
    </submittedName>
</protein>
<sequence>DDDDDDEDDIKLAIEHRIKETIRQYGLQKHQIGRSMHYLHHDLSFVYSVDPDDLFDALEDIRDIHYDFYEARLVLNHLTQSSRFPPVWMLSGHNLTNMGKLLRGMDTELLSLLNKTSLDDALDDISNLDFDNYQAYQLLENMRYTRDSKNYENFDAPQVRRLGKLFRGISTESITLIKQDTIVETLEYLDDLDLSDALKNTLVEKARQNEKISPKFLSLKNFAEVISLDDLDEFNDDDIRLNLNISSHVRWRLSQAALLAHKYKMTKGTGRMRPSRLVQMKILALGLLPEDLDDMIVTQDDVLDISEELKDIQNDLTSGQIDELVEHFIELSGLDKKQVVIGESEAMQGAHILAYLPPELFGKLKFTKAGKMAFVSQVAKMPSHKMSRNHIQFLTRIMLDMLDDVDNIESRNNKSEDHESQRLRSLGQMALGLTSSQIKDFSGKAIIDNLDILRTLALTKEQAKAVLEKIEDTLKNWRCNSNILARVGPLLQFHDNPFSDN</sequence>
<accession>A0A0B7A6N1</accession>
<feature type="non-terminal residue" evidence="2">
    <location>
        <position position="1"/>
    </location>
</feature>
<feature type="coiled-coil region" evidence="1">
    <location>
        <begin position="453"/>
        <end position="480"/>
    </location>
</feature>
<evidence type="ECO:0000313" key="2">
    <source>
        <dbReference type="EMBL" id="CEK76403.1"/>
    </source>
</evidence>
<name>A0A0B7A6N1_9EUPU</name>
<dbReference type="EMBL" id="HACG01029538">
    <property type="protein sequence ID" value="CEK76403.1"/>
    <property type="molecule type" value="Transcribed_RNA"/>
</dbReference>
<keyword evidence="1" id="KW-0175">Coiled coil</keyword>
<organism evidence="2">
    <name type="scientific">Arion vulgaris</name>
    <dbReference type="NCBI Taxonomy" id="1028688"/>
    <lineage>
        <taxon>Eukaryota</taxon>
        <taxon>Metazoa</taxon>
        <taxon>Spiralia</taxon>
        <taxon>Lophotrochozoa</taxon>
        <taxon>Mollusca</taxon>
        <taxon>Gastropoda</taxon>
        <taxon>Heterobranchia</taxon>
        <taxon>Euthyneura</taxon>
        <taxon>Panpulmonata</taxon>
        <taxon>Eupulmonata</taxon>
        <taxon>Stylommatophora</taxon>
        <taxon>Helicina</taxon>
        <taxon>Arionoidea</taxon>
        <taxon>Arionidae</taxon>
        <taxon>Arion</taxon>
    </lineage>
</organism>
<evidence type="ECO:0000256" key="1">
    <source>
        <dbReference type="SAM" id="Coils"/>
    </source>
</evidence>
<dbReference type="AlphaFoldDB" id="A0A0B7A6N1"/>
<proteinExistence type="predicted"/>
<reference evidence="2" key="1">
    <citation type="submission" date="2014-12" db="EMBL/GenBank/DDBJ databases">
        <title>Insight into the proteome of Arion vulgaris.</title>
        <authorList>
            <person name="Aradska J."/>
            <person name="Bulat T."/>
            <person name="Smidak R."/>
            <person name="Sarate P."/>
            <person name="Gangsoo J."/>
            <person name="Sialana F."/>
            <person name="Bilban M."/>
            <person name="Lubec G."/>
        </authorList>
    </citation>
    <scope>NUCLEOTIDE SEQUENCE</scope>
    <source>
        <tissue evidence="2">Skin</tissue>
    </source>
</reference>
<gene>
    <name evidence="2" type="primary">ORF99816</name>
</gene>